<dbReference type="GO" id="GO:0005524">
    <property type="term" value="F:ATP binding"/>
    <property type="evidence" value="ECO:0007669"/>
    <property type="project" value="UniProtKB-UniRule"/>
</dbReference>
<dbReference type="InterPro" id="IPR001752">
    <property type="entry name" value="Kinesin_motor_dom"/>
</dbReference>
<evidence type="ECO:0000259" key="8">
    <source>
        <dbReference type="PROSITE" id="PS50067"/>
    </source>
</evidence>
<feature type="region of interest" description="Disordered" evidence="7">
    <location>
        <begin position="1"/>
        <end position="24"/>
    </location>
</feature>
<feature type="compositionally biased region" description="Basic and acidic residues" evidence="7">
    <location>
        <begin position="608"/>
        <end position="619"/>
    </location>
</feature>
<dbReference type="GO" id="GO:0005871">
    <property type="term" value="C:kinesin complex"/>
    <property type="evidence" value="ECO:0007669"/>
    <property type="project" value="TreeGrafter"/>
</dbReference>
<evidence type="ECO:0000256" key="5">
    <source>
        <dbReference type="PROSITE-ProRule" id="PRU00283"/>
    </source>
</evidence>
<dbReference type="GO" id="GO:0051256">
    <property type="term" value="P:mitotic spindle midzone assembly"/>
    <property type="evidence" value="ECO:0007669"/>
    <property type="project" value="TreeGrafter"/>
</dbReference>
<name>F1KTZ9_ASCSU</name>
<dbReference type="PANTHER" id="PTHR24115">
    <property type="entry name" value="KINESIN-RELATED"/>
    <property type="match status" value="1"/>
</dbReference>
<evidence type="ECO:0000256" key="2">
    <source>
        <dbReference type="ARBA" id="ARBA00022741"/>
    </source>
</evidence>
<feature type="region of interest" description="Disordered" evidence="7">
    <location>
        <begin position="563"/>
        <end position="651"/>
    </location>
</feature>
<keyword evidence="2 5" id="KW-0547">Nucleotide-binding</keyword>
<comment type="similarity">
    <text evidence="5 6">Belongs to the TRAFAC class myosin-kinesin ATPase superfamily. Kinesin family.</text>
</comment>
<dbReference type="PROSITE" id="PS00411">
    <property type="entry name" value="KINESIN_MOTOR_1"/>
    <property type="match status" value="1"/>
</dbReference>
<dbReference type="InterPro" id="IPR027640">
    <property type="entry name" value="Kinesin-like_fam"/>
</dbReference>
<evidence type="ECO:0000256" key="6">
    <source>
        <dbReference type="RuleBase" id="RU000394"/>
    </source>
</evidence>
<dbReference type="InterPro" id="IPR019821">
    <property type="entry name" value="Kinesin_motor_CS"/>
</dbReference>
<dbReference type="Gene3D" id="3.40.850.10">
    <property type="entry name" value="Kinesin motor domain"/>
    <property type="match status" value="1"/>
</dbReference>
<dbReference type="GO" id="GO:0005874">
    <property type="term" value="C:microtubule"/>
    <property type="evidence" value="ECO:0007669"/>
    <property type="project" value="UniProtKB-KW"/>
</dbReference>
<protein>
    <recommendedName>
        <fullName evidence="6">Kinesin-like protein</fullName>
    </recommendedName>
</protein>
<evidence type="ECO:0000313" key="9">
    <source>
        <dbReference type="EMBL" id="ADY41353.1"/>
    </source>
</evidence>
<keyword evidence="3 5" id="KW-0067">ATP-binding</keyword>
<dbReference type="GO" id="GO:0008017">
    <property type="term" value="F:microtubule binding"/>
    <property type="evidence" value="ECO:0007669"/>
    <property type="project" value="InterPro"/>
</dbReference>
<feature type="compositionally biased region" description="Basic residues" evidence="7">
    <location>
        <begin position="1"/>
        <end position="11"/>
    </location>
</feature>
<feature type="domain" description="Kinesin motor" evidence="8">
    <location>
        <begin position="29"/>
        <end position="428"/>
    </location>
</feature>
<dbReference type="PROSITE" id="PS50067">
    <property type="entry name" value="KINESIN_MOTOR_2"/>
    <property type="match status" value="1"/>
</dbReference>
<feature type="binding site" evidence="5">
    <location>
        <begin position="113"/>
        <end position="120"/>
    </location>
    <ligand>
        <name>ATP</name>
        <dbReference type="ChEBI" id="CHEBI:30616"/>
    </ligand>
</feature>
<dbReference type="PANTHER" id="PTHR24115:SF600">
    <property type="entry name" value="KINESIN-LIKE PROTEIN KIF23"/>
    <property type="match status" value="1"/>
</dbReference>
<dbReference type="GO" id="GO:0003777">
    <property type="term" value="F:microtubule motor activity"/>
    <property type="evidence" value="ECO:0007669"/>
    <property type="project" value="InterPro"/>
</dbReference>
<dbReference type="EMBL" id="JI165843">
    <property type="protein sequence ID" value="ADY41353.1"/>
    <property type="molecule type" value="mRNA"/>
</dbReference>
<evidence type="ECO:0000256" key="4">
    <source>
        <dbReference type="ARBA" id="ARBA00023212"/>
    </source>
</evidence>
<dbReference type="InterPro" id="IPR027417">
    <property type="entry name" value="P-loop_NTPase"/>
</dbReference>
<keyword evidence="6" id="KW-0493">Microtubule</keyword>
<accession>F1KTZ9</accession>
<reference evidence="9" key="1">
    <citation type="journal article" date="2011" name="Genome Res.">
        <title>Deep small RNA sequencing from the nematode Ascaris reveals conservation, functional diversification, and novel developmental profiles.</title>
        <authorList>
            <person name="Wang J."/>
            <person name="Czech B."/>
            <person name="Crunk A."/>
            <person name="Wallace A."/>
            <person name="Mitreva M."/>
            <person name="Hannon G.J."/>
            <person name="Davis R.E."/>
        </authorList>
    </citation>
    <scope>NUCLEOTIDE SEQUENCE</scope>
</reference>
<dbReference type="GO" id="GO:0005634">
    <property type="term" value="C:nucleus"/>
    <property type="evidence" value="ECO:0007669"/>
    <property type="project" value="TreeGrafter"/>
</dbReference>
<dbReference type="GO" id="GO:0016887">
    <property type="term" value="F:ATP hydrolysis activity"/>
    <property type="evidence" value="ECO:0007669"/>
    <property type="project" value="TreeGrafter"/>
</dbReference>
<organism evidence="9">
    <name type="scientific">Ascaris suum</name>
    <name type="common">Pig roundworm</name>
    <name type="synonym">Ascaris lumbricoides</name>
    <dbReference type="NCBI Taxonomy" id="6253"/>
    <lineage>
        <taxon>Eukaryota</taxon>
        <taxon>Metazoa</taxon>
        <taxon>Ecdysozoa</taxon>
        <taxon>Nematoda</taxon>
        <taxon>Chromadorea</taxon>
        <taxon>Rhabditida</taxon>
        <taxon>Spirurina</taxon>
        <taxon>Ascaridomorpha</taxon>
        <taxon>Ascaridoidea</taxon>
        <taxon>Ascarididae</taxon>
        <taxon>Ascaris</taxon>
    </lineage>
</organism>
<keyword evidence="4" id="KW-0963">Cytoplasm</keyword>
<proteinExistence type="evidence at transcript level"/>
<keyword evidence="4" id="KW-0206">Cytoskeleton</keyword>
<feature type="compositionally biased region" description="Polar residues" evidence="7">
    <location>
        <begin position="621"/>
        <end position="632"/>
    </location>
</feature>
<evidence type="ECO:0000256" key="3">
    <source>
        <dbReference type="ARBA" id="ARBA00022840"/>
    </source>
</evidence>
<dbReference type="SUPFAM" id="SSF52540">
    <property type="entry name" value="P-loop containing nucleoside triphosphate hydrolases"/>
    <property type="match status" value="1"/>
</dbReference>
<dbReference type="AlphaFoldDB" id="F1KTZ9"/>
<evidence type="ECO:0000256" key="1">
    <source>
        <dbReference type="ARBA" id="ARBA00004245"/>
    </source>
</evidence>
<keyword evidence="5 6" id="KW-0505">Motor protein</keyword>
<dbReference type="Pfam" id="PF00225">
    <property type="entry name" value="Kinesin"/>
    <property type="match status" value="1"/>
</dbReference>
<evidence type="ECO:0000256" key="7">
    <source>
        <dbReference type="SAM" id="MobiDB-lite"/>
    </source>
</evidence>
<feature type="compositionally biased region" description="Basic and acidic residues" evidence="7">
    <location>
        <begin position="563"/>
        <end position="599"/>
    </location>
</feature>
<dbReference type="PRINTS" id="PR00380">
    <property type="entry name" value="KINESINHEAVY"/>
</dbReference>
<dbReference type="SMART" id="SM00129">
    <property type="entry name" value="KISc"/>
    <property type="match status" value="1"/>
</dbReference>
<sequence>MRTPMKSRKRVAATPGSASKPKRVDTKEAVEVLCRICPFSSTQGGVPCAVATDDERVKLIAPSSSHQVPNIAVYKFTHVFNENDTQSAIFERAALDLIEDVVRGKNSLLFTYGVSGSGKTYTMTGDVTEATMGILPRTLDVLFNSLPNLADRCVFRSDHKNGFVVMSELESALSRRMIASQPSDDVEHLTRYVEHRRVSGASIEMIYAVFVSYIEIYNDVCYDLLADPVTRSDGIRVLQSKDLRMGAKNTIYVDDIVEVEVDSSDEALKQFFKGEQRRSVADTLLNKSSSRSHSIFSIRVVMAPRQANLFYPQSDPRQINTSQLSLVDLAGSERSKRTGNMGARLAETSKINQSLLVLRQCFDKLRANQQGATTLLPVPYRESKLTYLFKNFFEGSGKVRMIVCVNPRPEDYPENLAVMSFAEVSQEVLVTRSEKVRVPLCNVIDRRQFLQWISEVDSDDSVEWSQECDSAALFKLKSSCDTESLERLRAYYQMADRRRKESLNELERREGNFELDLRKVLYRCDMKCVQLEKTQSELQDANEMIMSLSMQLRQIRHENTKLKQELRRRDMQQTSESKKSRLREGDYAQRLRGKEEAISRVRQIVASHDSRKVMRERIHPQRSSSQKSDTVTSNDASFSSSSASSGAQRGDVVERCATPRVVNGFAVMDRREGGGKGFRRRSRSAHMVGTWNRARSNLPPHMQRAAARMSKTPSKTIGLNNARVEDMPLTHEVVLENIS</sequence>
<feature type="compositionally biased region" description="Low complexity" evidence="7">
    <location>
        <begin position="633"/>
        <end position="647"/>
    </location>
</feature>
<comment type="subcellular location">
    <subcellularLocation>
        <location evidence="1">Cytoplasm</location>
        <location evidence="1">Cytoskeleton</location>
    </subcellularLocation>
</comment>
<dbReference type="InterPro" id="IPR036961">
    <property type="entry name" value="Kinesin_motor_dom_sf"/>
</dbReference>
<dbReference type="GO" id="GO:0007018">
    <property type="term" value="P:microtubule-based movement"/>
    <property type="evidence" value="ECO:0007669"/>
    <property type="project" value="InterPro"/>
</dbReference>